<evidence type="ECO:0000313" key="4">
    <source>
        <dbReference type="Proteomes" id="UP001596417"/>
    </source>
</evidence>
<reference evidence="3" key="1">
    <citation type="journal article" date="2014" name="Int. J. Syst. Evol. Microbiol.">
        <title>Complete genome sequence of Corynebacterium casei LMG S-19264T (=DSM 44701T), isolated from a smear-ripened cheese.</title>
        <authorList>
            <consortium name="US DOE Joint Genome Institute (JGI-PGF)"/>
            <person name="Walter F."/>
            <person name="Albersmeier A."/>
            <person name="Kalinowski J."/>
            <person name="Ruckert C."/>
        </authorList>
    </citation>
    <scope>NUCLEOTIDE SEQUENCE [LARGE SCALE GENOMIC DNA]</scope>
    <source>
        <strain evidence="3">NBRC 107106</strain>
    </source>
</reference>
<gene>
    <name evidence="2" type="ORF">ACFQL7_20070</name>
    <name evidence="3" type="ORF">ACFQL7_20845</name>
</gene>
<name>A0ABD5YVR5_9EURY</name>
<protein>
    <submittedName>
        <fullName evidence="3">Uncharacterized protein</fullName>
    </submittedName>
</protein>
<dbReference type="Proteomes" id="UP001596417">
    <property type="component" value="Unassembled WGS sequence"/>
</dbReference>
<proteinExistence type="predicted"/>
<dbReference type="EMBL" id="JBHTAX010000002">
    <property type="protein sequence ID" value="MFC7192002.1"/>
    <property type="molecule type" value="Genomic_DNA"/>
</dbReference>
<comment type="caution">
    <text evidence="3">The sequence shown here is derived from an EMBL/GenBank/DDBJ whole genome shotgun (WGS) entry which is preliminary data.</text>
</comment>
<reference evidence="4" key="2">
    <citation type="journal article" date="2019" name="Int. J. Syst. Evol. Microbiol.">
        <title>The Global Catalogue of Microorganisms (GCM) 10K type strain sequencing project: providing services to taxonomists for standard genome sequencing and annotation.</title>
        <authorList>
            <consortium name="The Broad Institute Genomics Platform"/>
            <consortium name="The Broad Institute Genome Sequencing Center for Infectious Disease"/>
            <person name="Wu L."/>
            <person name="Ma J."/>
        </authorList>
    </citation>
    <scope>NUCLEOTIDE SEQUENCE [LARGE SCALE GENOMIC DNA]</scope>
    <source>
        <strain evidence="4">RDMS1</strain>
    </source>
</reference>
<feature type="compositionally biased region" description="Polar residues" evidence="1">
    <location>
        <begin position="200"/>
        <end position="211"/>
    </location>
</feature>
<evidence type="ECO:0000313" key="3">
    <source>
        <dbReference type="EMBL" id="MFC7192002.1"/>
    </source>
</evidence>
<evidence type="ECO:0000256" key="1">
    <source>
        <dbReference type="SAM" id="MobiDB-lite"/>
    </source>
</evidence>
<dbReference type="RefSeq" id="WP_390206392.1">
    <property type="nucleotide sequence ID" value="NZ_JBHTAX010000001.1"/>
</dbReference>
<feature type="region of interest" description="Disordered" evidence="1">
    <location>
        <begin position="191"/>
        <end position="232"/>
    </location>
</feature>
<sequence length="232" mass="25921">MSDKPKGTLYEMCVRGDDYREEYEFEMFGEEITALMKPIKDKKFLPLTAYLKEHLDIDEEEAVEKVEEAKEESDGETIDISKMDEDFVTSIQNAAVYGIAGSVEDDGEIIEYTEDEARKMVDKMIGGYSVELGGKALEISGNVRDVKKFPGSRGASEVLALLEAGVPLVDKQEDLTPFQRMVLLEAIDEKREEEQEAANGGNSHGQINSARQPRGGRGETIQYVNKHGEKED</sequence>
<dbReference type="EMBL" id="JBHTAX010000001">
    <property type="protein sequence ID" value="MFC7191850.1"/>
    <property type="molecule type" value="Genomic_DNA"/>
</dbReference>
<keyword evidence="4" id="KW-1185">Reference proteome</keyword>
<organism evidence="3 4">
    <name type="scientific">Halocatena marina</name>
    <dbReference type="NCBI Taxonomy" id="2934937"/>
    <lineage>
        <taxon>Archaea</taxon>
        <taxon>Methanobacteriati</taxon>
        <taxon>Methanobacteriota</taxon>
        <taxon>Stenosarchaea group</taxon>
        <taxon>Halobacteria</taxon>
        <taxon>Halobacteriales</taxon>
        <taxon>Natronomonadaceae</taxon>
        <taxon>Halocatena</taxon>
    </lineage>
</organism>
<dbReference type="AlphaFoldDB" id="A0ABD5YVR5"/>
<accession>A0ABD5YVR5</accession>
<evidence type="ECO:0000313" key="2">
    <source>
        <dbReference type="EMBL" id="MFC7191850.1"/>
    </source>
</evidence>
<reference evidence="3" key="3">
    <citation type="submission" date="2024-09" db="EMBL/GenBank/DDBJ databases">
        <authorList>
            <person name="Sun Q."/>
        </authorList>
    </citation>
    <scope>NUCLEOTIDE SEQUENCE</scope>
    <source>
        <strain evidence="3">NBRC 107106</strain>
    </source>
</reference>